<dbReference type="Pfam" id="PF01650">
    <property type="entry name" value="Peptidase_C13"/>
    <property type="match status" value="1"/>
</dbReference>
<dbReference type="AlphaFoldDB" id="A0ABD2Q8I2"/>
<accession>A0ABD2Q8I2</accession>
<organism evidence="6 7">
    <name type="scientific">Cichlidogyrus casuarinus</name>
    <dbReference type="NCBI Taxonomy" id="1844966"/>
    <lineage>
        <taxon>Eukaryota</taxon>
        <taxon>Metazoa</taxon>
        <taxon>Spiralia</taxon>
        <taxon>Lophotrochozoa</taxon>
        <taxon>Platyhelminthes</taxon>
        <taxon>Monogenea</taxon>
        <taxon>Monopisthocotylea</taxon>
        <taxon>Dactylogyridea</taxon>
        <taxon>Ancyrocephalidae</taxon>
        <taxon>Cichlidogyrus</taxon>
    </lineage>
</organism>
<evidence type="ECO:0000313" key="6">
    <source>
        <dbReference type="EMBL" id="KAL3315869.1"/>
    </source>
</evidence>
<keyword evidence="4 5" id="KW-0732">Signal</keyword>
<evidence type="ECO:0008006" key="8">
    <source>
        <dbReference type="Google" id="ProtNLM"/>
    </source>
</evidence>
<reference evidence="6 7" key="1">
    <citation type="submission" date="2024-11" db="EMBL/GenBank/DDBJ databases">
        <title>Adaptive evolution of stress response genes in parasites aligns with host niche diversity.</title>
        <authorList>
            <person name="Hahn C."/>
            <person name="Resl P."/>
        </authorList>
    </citation>
    <scope>NUCLEOTIDE SEQUENCE [LARGE SCALE GENOMIC DNA]</scope>
    <source>
        <strain evidence="6">EGGRZ-B1_66</strain>
        <tissue evidence="6">Body</tissue>
    </source>
</reference>
<evidence type="ECO:0000256" key="4">
    <source>
        <dbReference type="ARBA" id="ARBA00022729"/>
    </source>
</evidence>
<name>A0ABD2Q8I2_9PLAT</name>
<dbReference type="InterPro" id="IPR001096">
    <property type="entry name" value="Peptidase_C13"/>
</dbReference>
<dbReference type="GO" id="GO:0006506">
    <property type="term" value="P:GPI anchor biosynthetic process"/>
    <property type="evidence" value="ECO:0007669"/>
    <property type="project" value="UniProtKB-KW"/>
</dbReference>
<feature type="chain" id="PRO_5044852784" description="GPI-anchor transamidase" evidence="5">
    <location>
        <begin position="21"/>
        <end position="322"/>
    </location>
</feature>
<dbReference type="PANTHER" id="PTHR48067:SF1">
    <property type="entry name" value="GPI-ANCHOR TRANSAMIDASE"/>
    <property type="match status" value="1"/>
</dbReference>
<feature type="signal peptide" evidence="5">
    <location>
        <begin position="1"/>
        <end position="20"/>
    </location>
</feature>
<protein>
    <recommendedName>
        <fullName evidence="8">GPI-anchor transamidase</fullName>
    </recommendedName>
</protein>
<dbReference type="PANTHER" id="PTHR48067">
    <property type="entry name" value="GPI-ANCHOR TRANSAMIDASE"/>
    <property type="match status" value="1"/>
</dbReference>
<comment type="similarity">
    <text evidence="2">Belongs to the peptidase C13 family.</text>
</comment>
<evidence type="ECO:0000256" key="5">
    <source>
        <dbReference type="SAM" id="SignalP"/>
    </source>
</evidence>
<keyword evidence="7" id="KW-1185">Reference proteome</keyword>
<keyword evidence="3" id="KW-0337">GPI-anchor biosynthesis</keyword>
<dbReference type="FunFam" id="3.40.50.1460:FF:000021">
    <property type="entry name" value="GPI-anchor transamidase"/>
    <property type="match status" value="1"/>
</dbReference>
<dbReference type="GO" id="GO:0016020">
    <property type="term" value="C:membrane"/>
    <property type="evidence" value="ECO:0007669"/>
    <property type="project" value="GOC"/>
</dbReference>
<dbReference type="Proteomes" id="UP001626550">
    <property type="component" value="Unassembled WGS sequence"/>
</dbReference>
<proteinExistence type="inferred from homology"/>
<dbReference type="Gene3D" id="3.40.50.1460">
    <property type="match status" value="1"/>
</dbReference>
<gene>
    <name evidence="6" type="ORF">Ciccas_005494</name>
</gene>
<evidence type="ECO:0000256" key="2">
    <source>
        <dbReference type="ARBA" id="ARBA00009941"/>
    </source>
</evidence>
<evidence type="ECO:0000256" key="1">
    <source>
        <dbReference type="ARBA" id="ARBA00004687"/>
    </source>
</evidence>
<dbReference type="EMBL" id="JBJKFK010000647">
    <property type="protein sequence ID" value="KAL3315869.1"/>
    <property type="molecule type" value="Genomic_DNA"/>
</dbReference>
<dbReference type="PRINTS" id="PR00776">
    <property type="entry name" value="HEMOGLOBNASE"/>
</dbReference>
<evidence type="ECO:0000313" key="7">
    <source>
        <dbReference type="Proteomes" id="UP001626550"/>
    </source>
</evidence>
<sequence length="322" mass="36263">MNFFIIIFAICFAFIQFASGKHSNNWAVILDTSRFWFNYRHTANALAIYRSVKSLGIPDSQIVLMIQDDVACDPRNPTPGCVRNNPHKVVDLYGTDIEVDYRGYEVTPENLIRVLTGRVSPSAPSSQRLNTDESSNILFYITGHGGAEFIKFQDDSELSSQDLADAFAQMHKMKRYNEILFVIETCQADTLGNAIKSPNIITLASSAAGENSYSRHMDMDIGVYVSDRFSHAAHEFLSFMTPDSKMPLSEFFKICPLEECHSHVINRLKDFERPIQNVLVTDFFGSVRNVNSLGHFGYESVSSNATLLRAIDVRAFDQLLKS</sequence>
<comment type="pathway">
    <text evidence="1">Glycolipid biosynthesis; glycosylphosphatidylinositol-anchor biosynthesis.</text>
</comment>
<dbReference type="InterPro" id="IPR028361">
    <property type="entry name" value="GPI_transamidase"/>
</dbReference>
<evidence type="ECO:0000256" key="3">
    <source>
        <dbReference type="ARBA" id="ARBA00022502"/>
    </source>
</evidence>
<comment type="caution">
    <text evidence="6">The sequence shown here is derived from an EMBL/GenBank/DDBJ whole genome shotgun (WGS) entry which is preliminary data.</text>
</comment>